<evidence type="ECO:0000313" key="2">
    <source>
        <dbReference type="Proteomes" id="UP000631114"/>
    </source>
</evidence>
<gene>
    <name evidence="1" type="ORF">IFM89_018093</name>
</gene>
<dbReference type="EMBL" id="JADFTS010000003">
    <property type="protein sequence ID" value="KAF9614340.1"/>
    <property type="molecule type" value="Genomic_DNA"/>
</dbReference>
<organism evidence="1 2">
    <name type="scientific">Coptis chinensis</name>
    <dbReference type="NCBI Taxonomy" id="261450"/>
    <lineage>
        <taxon>Eukaryota</taxon>
        <taxon>Viridiplantae</taxon>
        <taxon>Streptophyta</taxon>
        <taxon>Embryophyta</taxon>
        <taxon>Tracheophyta</taxon>
        <taxon>Spermatophyta</taxon>
        <taxon>Magnoliopsida</taxon>
        <taxon>Ranunculales</taxon>
        <taxon>Ranunculaceae</taxon>
        <taxon>Coptidoideae</taxon>
        <taxon>Coptis</taxon>
    </lineage>
</organism>
<dbReference type="OrthoDB" id="1927500at2759"/>
<dbReference type="AlphaFoldDB" id="A0A835IA78"/>
<proteinExistence type="predicted"/>
<evidence type="ECO:0000313" key="1">
    <source>
        <dbReference type="EMBL" id="KAF9614340.1"/>
    </source>
</evidence>
<keyword evidence="2" id="KW-1185">Reference proteome</keyword>
<protein>
    <submittedName>
        <fullName evidence="1">Uncharacterized protein</fullName>
    </submittedName>
</protein>
<sequence>GFLFPTIILEPSYEGCTWGCEGACISLIWNSMDGYCLGRCLAYWGFASLRKQQPSLQTTLPVTAHAFSSWMPMLPFPVGDSTDRDADGSDSLRLEALKDIEKKGLQDGLTGDKSHVSTRVMGTYGYVAPEYLALVY</sequence>
<reference evidence="1 2" key="1">
    <citation type="submission" date="2020-10" db="EMBL/GenBank/DDBJ databases">
        <title>The Coptis chinensis genome and diversification of protoberbering-type alkaloids.</title>
        <authorList>
            <person name="Wang B."/>
            <person name="Shu S."/>
            <person name="Song C."/>
            <person name="Liu Y."/>
        </authorList>
    </citation>
    <scope>NUCLEOTIDE SEQUENCE [LARGE SCALE GENOMIC DNA]</scope>
    <source>
        <strain evidence="1">HL-2020</strain>
        <tissue evidence="1">Leaf</tissue>
    </source>
</reference>
<dbReference type="Proteomes" id="UP000631114">
    <property type="component" value="Unassembled WGS sequence"/>
</dbReference>
<comment type="caution">
    <text evidence="1">The sequence shown here is derived from an EMBL/GenBank/DDBJ whole genome shotgun (WGS) entry which is preliminary data.</text>
</comment>
<feature type="non-terminal residue" evidence="1">
    <location>
        <position position="1"/>
    </location>
</feature>
<accession>A0A835IA78</accession>
<name>A0A835IA78_9MAGN</name>